<dbReference type="AlphaFoldDB" id="A0A0E9XQN8"/>
<evidence type="ECO:0000313" key="1">
    <source>
        <dbReference type="EMBL" id="JAI04176.1"/>
    </source>
</evidence>
<name>A0A0E9XQN8_ANGAN</name>
<dbReference type="EMBL" id="GBXM01004402">
    <property type="protein sequence ID" value="JAI04176.1"/>
    <property type="molecule type" value="Transcribed_RNA"/>
</dbReference>
<protein>
    <submittedName>
        <fullName evidence="1">Uncharacterized protein</fullName>
    </submittedName>
</protein>
<accession>A0A0E9XQN8</accession>
<reference evidence="1" key="1">
    <citation type="submission" date="2014-11" db="EMBL/GenBank/DDBJ databases">
        <authorList>
            <person name="Amaro Gonzalez C."/>
        </authorList>
    </citation>
    <scope>NUCLEOTIDE SEQUENCE</scope>
</reference>
<proteinExistence type="predicted"/>
<organism evidence="1">
    <name type="scientific">Anguilla anguilla</name>
    <name type="common">European freshwater eel</name>
    <name type="synonym">Muraena anguilla</name>
    <dbReference type="NCBI Taxonomy" id="7936"/>
    <lineage>
        <taxon>Eukaryota</taxon>
        <taxon>Metazoa</taxon>
        <taxon>Chordata</taxon>
        <taxon>Craniata</taxon>
        <taxon>Vertebrata</taxon>
        <taxon>Euteleostomi</taxon>
        <taxon>Actinopterygii</taxon>
        <taxon>Neopterygii</taxon>
        <taxon>Teleostei</taxon>
        <taxon>Anguilliformes</taxon>
        <taxon>Anguillidae</taxon>
        <taxon>Anguilla</taxon>
    </lineage>
</organism>
<sequence length="23" mass="2655">MVHKYTCTVLKPVGEPDIFNYLS</sequence>
<reference evidence="1" key="2">
    <citation type="journal article" date="2015" name="Fish Shellfish Immunol.">
        <title>Early steps in the European eel (Anguilla anguilla)-Vibrio vulnificus interaction in the gills: Role of the RtxA13 toxin.</title>
        <authorList>
            <person name="Callol A."/>
            <person name="Pajuelo D."/>
            <person name="Ebbesson L."/>
            <person name="Teles M."/>
            <person name="MacKenzie S."/>
            <person name="Amaro C."/>
        </authorList>
    </citation>
    <scope>NUCLEOTIDE SEQUENCE</scope>
</reference>